<comment type="caution">
    <text evidence="1">The sequence shown here is derived from an EMBL/GenBank/DDBJ whole genome shotgun (WGS) entry which is preliminary data.</text>
</comment>
<keyword evidence="2" id="KW-1185">Reference proteome</keyword>
<dbReference type="Proteomes" id="UP000032142">
    <property type="component" value="Unassembled WGS sequence"/>
</dbReference>
<evidence type="ECO:0000313" key="2">
    <source>
        <dbReference type="Proteomes" id="UP000032142"/>
    </source>
</evidence>
<sequence length="37" mass="4362">MRKWLVKVEYGIRPCDFVIIILDWNGSVGQMISHWNG</sequence>
<organism evidence="1 2">
    <name type="scientific">Gossypium arboreum</name>
    <name type="common">Tree cotton</name>
    <name type="synonym">Gossypium nanking</name>
    <dbReference type="NCBI Taxonomy" id="29729"/>
    <lineage>
        <taxon>Eukaryota</taxon>
        <taxon>Viridiplantae</taxon>
        <taxon>Streptophyta</taxon>
        <taxon>Embryophyta</taxon>
        <taxon>Tracheophyta</taxon>
        <taxon>Spermatophyta</taxon>
        <taxon>Magnoliopsida</taxon>
        <taxon>eudicotyledons</taxon>
        <taxon>Gunneridae</taxon>
        <taxon>Pentapetalae</taxon>
        <taxon>rosids</taxon>
        <taxon>malvids</taxon>
        <taxon>Malvales</taxon>
        <taxon>Malvaceae</taxon>
        <taxon>Malvoideae</taxon>
        <taxon>Gossypium</taxon>
    </lineage>
</organism>
<evidence type="ECO:0000313" key="1">
    <source>
        <dbReference type="EMBL" id="KHG00031.1"/>
    </source>
</evidence>
<gene>
    <name evidence="1" type="ORF">F383_38776</name>
</gene>
<name>A0A0B0MM63_GOSAR</name>
<protein>
    <submittedName>
        <fullName evidence="1">Uncharacterized protein</fullName>
    </submittedName>
</protein>
<accession>A0A0B0MM63</accession>
<dbReference type="EMBL" id="JRRC01108544">
    <property type="protein sequence ID" value="KHG00031.1"/>
    <property type="molecule type" value="Genomic_DNA"/>
</dbReference>
<proteinExistence type="predicted"/>
<reference evidence="2" key="1">
    <citation type="submission" date="2014-09" db="EMBL/GenBank/DDBJ databases">
        <authorList>
            <person name="Mudge J."/>
            <person name="Ramaraj T."/>
            <person name="Lindquist I.E."/>
            <person name="Bharti A.K."/>
            <person name="Sundararajan A."/>
            <person name="Cameron C.T."/>
            <person name="Woodward J.E."/>
            <person name="May G.D."/>
            <person name="Brubaker C."/>
            <person name="Broadhvest J."/>
            <person name="Wilkins T.A."/>
        </authorList>
    </citation>
    <scope>NUCLEOTIDE SEQUENCE</scope>
    <source>
        <strain evidence="2">cv. AKA8401</strain>
    </source>
</reference>
<dbReference type="AlphaFoldDB" id="A0A0B0MM63"/>